<dbReference type="EMBL" id="CAMXCS010000015">
    <property type="protein sequence ID" value="CAI3961422.1"/>
    <property type="molecule type" value="Genomic_DNA"/>
</dbReference>
<accession>A0A9W4TRM5</accession>
<evidence type="ECO:0000313" key="3">
    <source>
        <dbReference type="Proteomes" id="UP001154255"/>
    </source>
</evidence>
<evidence type="ECO:0000313" key="4">
    <source>
        <dbReference type="Proteomes" id="UP001154259"/>
    </source>
</evidence>
<dbReference type="Proteomes" id="UP001154259">
    <property type="component" value="Unassembled WGS sequence"/>
</dbReference>
<dbReference type="AlphaFoldDB" id="A0A9W4TRM5"/>
<keyword evidence="4" id="KW-1185">Reference proteome</keyword>
<proteinExistence type="predicted"/>
<name>A0A9W4TRM5_9PROT</name>
<organism evidence="1 3">
    <name type="scientific">Commensalibacter communis</name>
    <dbReference type="NCBI Taxonomy" id="2972786"/>
    <lineage>
        <taxon>Bacteria</taxon>
        <taxon>Pseudomonadati</taxon>
        <taxon>Pseudomonadota</taxon>
        <taxon>Alphaproteobacteria</taxon>
        <taxon>Acetobacterales</taxon>
        <taxon>Acetobacteraceae</taxon>
    </lineage>
</organism>
<gene>
    <name evidence="2" type="ORF">R53529_LOCUS2351</name>
    <name evidence="1" type="ORF">R53530_LOCUS2365</name>
</gene>
<protein>
    <submittedName>
        <fullName evidence="1 2">RTX toxin-related</fullName>
    </submittedName>
</protein>
<sequence>MTTFKMSGSNTEIELGSGEAQRQLNLTQSYLQQKIPFNRDVWDEYSSPYKEHEFQIARVYGSGSTQYINHFNTDVIMVGDNVQDTNPNKAFTLKYKYIGNYSYYNTIVSGRKAGINITANGTSGKIINTVGKLYFNGSGYTSYDDIPMGGIAGALQIGNWEIYNGDDDSNINLTYGQNTIVAGNGNNKIYVPDENQTGNEYNIYSTHNGINNITLGNGSNTIYVASGINFVKVGQGNNNITIHASGLNRANSDVMQHTIITGDGSNNISVYGHSSQMLLGNGDNKVSLTTGMLSRNPINNVIDSGTGHLDISAAIGNVTISAAGATNIKGGDAAYDNMNFGSIDPYLNLTLNASGDDNVFHAGKGNTTLNAAHSNKAIDVSAANDKTSTLVAVTGRGDDTLTAGSGQSTFSGGLGDNLFAFTKENTNGGSTVIKDFSASSGNQIALFNYGLNRTSLKQLLNASQNDAQGNAILNLNTNTITLQGVSVSELNTNQFFVYNNK</sequence>
<comment type="caution">
    <text evidence="1">The sequence shown here is derived from an EMBL/GenBank/DDBJ whole genome shotgun (WGS) entry which is preliminary data.</text>
</comment>
<dbReference type="Proteomes" id="UP001154255">
    <property type="component" value="Unassembled WGS sequence"/>
</dbReference>
<evidence type="ECO:0000313" key="1">
    <source>
        <dbReference type="EMBL" id="CAI3959844.1"/>
    </source>
</evidence>
<reference evidence="1" key="1">
    <citation type="submission" date="2022-10" db="EMBL/GenBank/DDBJ databases">
        <authorList>
            <person name="Botero Cardona J."/>
        </authorList>
    </citation>
    <scope>NUCLEOTIDE SEQUENCE</scope>
    <source>
        <strain evidence="1">LMG 31819</strain>
        <strain evidence="2">R-53529</strain>
    </source>
</reference>
<dbReference type="RefSeq" id="WP_271790762.1">
    <property type="nucleotide sequence ID" value="NZ_CAMXCM010000015.1"/>
</dbReference>
<dbReference type="EMBL" id="CAMXCM010000015">
    <property type="protein sequence ID" value="CAI3959844.1"/>
    <property type="molecule type" value="Genomic_DNA"/>
</dbReference>
<evidence type="ECO:0000313" key="2">
    <source>
        <dbReference type="EMBL" id="CAI3961422.1"/>
    </source>
</evidence>